<dbReference type="EMBL" id="JBHTIR010003040">
    <property type="protein sequence ID" value="MFD0854582.1"/>
    <property type="molecule type" value="Genomic_DNA"/>
</dbReference>
<feature type="domain" description="HTH luxR-type" evidence="4">
    <location>
        <begin position="1"/>
        <end position="66"/>
    </location>
</feature>
<keyword evidence="3" id="KW-0804">Transcription</keyword>
<protein>
    <submittedName>
        <fullName evidence="5">Response regulator transcription factor</fullName>
    </submittedName>
</protein>
<keyword evidence="6" id="KW-1185">Reference proteome</keyword>
<keyword evidence="1" id="KW-0805">Transcription regulation</keyword>
<dbReference type="Proteomes" id="UP001597083">
    <property type="component" value="Unassembled WGS sequence"/>
</dbReference>
<dbReference type="SMART" id="SM00421">
    <property type="entry name" value="HTH_LUXR"/>
    <property type="match status" value="1"/>
</dbReference>
<dbReference type="PRINTS" id="PR00038">
    <property type="entry name" value="HTHLUXR"/>
</dbReference>
<evidence type="ECO:0000313" key="6">
    <source>
        <dbReference type="Proteomes" id="UP001597083"/>
    </source>
</evidence>
<proteinExistence type="predicted"/>
<dbReference type="CDD" id="cd06170">
    <property type="entry name" value="LuxR_C_like"/>
    <property type="match status" value="1"/>
</dbReference>
<dbReference type="PROSITE" id="PS50043">
    <property type="entry name" value="HTH_LUXR_2"/>
    <property type="match status" value="1"/>
</dbReference>
<evidence type="ECO:0000259" key="4">
    <source>
        <dbReference type="PROSITE" id="PS50043"/>
    </source>
</evidence>
<sequence>KGDEPFGLSPREYEIASLVAQGCTNQQVAEKLFLSVRTVETHLSRVFAKLGVTSRVGVATALNTLPADRDA</sequence>
<dbReference type="Pfam" id="PF00196">
    <property type="entry name" value="GerE"/>
    <property type="match status" value="1"/>
</dbReference>
<dbReference type="SUPFAM" id="SSF46894">
    <property type="entry name" value="C-terminal effector domain of the bipartite response regulators"/>
    <property type="match status" value="1"/>
</dbReference>
<evidence type="ECO:0000313" key="5">
    <source>
        <dbReference type="EMBL" id="MFD0854582.1"/>
    </source>
</evidence>
<feature type="non-terminal residue" evidence="5">
    <location>
        <position position="1"/>
    </location>
</feature>
<accession>A0ABW3CLU8</accession>
<evidence type="ECO:0000256" key="3">
    <source>
        <dbReference type="ARBA" id="ARBA00023163"/>
    </source>
</evidence>
<dbReference type="InterPro" id="IPR016032">
    <property type="entry name" value="Sig_transdc_resp-reg_C-effctor"/>
</dbReference>
<organism evidence="5 6">
    <name type="scientific">Actinomadura adrarensis</name>
    <dbReference type="NCBI Taxonomy" id="1819600"/>
    <lineage>
        <taxon>Bacteria</taxon>
        <taxon>Bacillati</taxon>
        <taxon>Actinomycetota</taxon>
        <taxon>Actinomycetes</taxon>
        <taxon>Streptosporangiales</taxon>
        <taxon>Thermomonosporaceae</taxon>
        <taxon>Actinomadura</taxon>
    </lineage>
</organism>
<reference evidence="6" key="1">
    <citation type="journal article" date="2019" name="Int. J. Syst. Evol. Microbiol.">
        <title>The Global Catalogue of Microorganisms (GCM) 10K type strain sequencing project: providing services to taxonomists for standard genome sequencing and annotation.</title>
        <authorList>
            <consortium name="The Broad Institute Genomics Platform"/>
            <consortium name="The Broad Institute Genome Sequencing Center for Infectious Disease"/>
            <person name="Wu L."/>
            <person name="Ma J."/>
        </authorList>
    </citation>
    <scope>NUCLEOTIDE SEQUENCE [LARGE SCALE GENOMIC DNA]</scope>
    <source>
        <strain evidence="6">JCM 31696</strain>
    </source>
</reference>
<dbReference type="Gene3D" id="1.10.10.10">
    <property type="entry name" value="Winged helix-like DNA-binding domain superfamily/Winged helix DNA-binding domain"/>
    <property type="match status" value="1"/>
</dbReference>
<name>A0ABW3CLU8_9ACTN</name>
<dbReference type="InterPro" id="IPR036388">
    <property type="entry name" value="WH-like_DNA-bd_sf"/>
</dbReference>
<evidence type="ECO:0000256" key="2">
    <source>
        <dbReference type="ARBA" id="ARBA00023125"/>
    </source>
</evidence>
<evidence type="ECO:0000256" key="1">
    <source>
        <dbReference type="ARBA" id="ARBA00023015"/>
    </source>
</evidence>
<gene>
    <name evidence="5" type="ORF">ACFQ07_20260</name>
</gene>
<dbReference type="PROSITE" id="PS00622">
    <property type="entry name" value="HTH_LUXR_1"/>
    <property type="match status" value="1"/>
</dbReference>
<dbReference type="PANTHER" id="PTHR44688">
    <property type="entry name" value="DNA-BINDING TRANSCRIPTIONAL ACTIVATOR DEVR_DOSR"/>
    <property type="match status" value="1"/>
</dbReference>
<dbReference type="PANTHER" id="PTHR44688:SF16">
    <property type="entry name" value="DNA-BINDING TRANSCRIPTIONAL ACTIVATOR DEVR_DOSR"/>
    <property type="match status" value="1"/>
</dbReference>
<keyword evidence="2" id="KW-0238">DNA-binding</keyword>
<dbReference type="InterPro" id="IPR000792">
    <property type="entry name" value="Tscrpt_reg_LuxR_C"/>
</dbReference>
<comment type="caution">
    <text evidence="5">The sequence shown here is derived from an EMBL/GenBank/DDBJ whole genome shotgun (WGS) entry which is preliminary data.</text>
</comment>